<dbReference type="SUPFAM" id="SSF56672">
    <property type="entry name" value="DNA/RNA polymerases"/>
    <property type="match status" value="1"/>
</dbReference>
<dbReference type="Pfam" id="PF25467">
    <property type="entry name" value="NOL9_C"/>
    <property type="match status" value="1"/>
</dbReference>
<keyword evidence="3" id="KW-1185">Reference proteome</keyword>
<dbReference type="Gene3D" id="3.30.70.270">
    <property type="match status" value="1"/>
</dbReference>
<dbReference type="PROSITE" id="PS50878">
    <property type="entry name" value="RT_POL"/>
    <property type="match status" value="1"/>
</dbReference>
<dbReference type="PANTHER" id="PTHR33332">
    <property type="entry name" value="REVERSE TRANSCRIPTASE DOMAIN-CONTAINING PROTEIN"/>
    <property type="match status" value="1"/>
</dbReference>
<dbReference type="InterPro" id="IPR043128">
    <property type="entry name" value="Rev_trsase/Diguanyl_cyclase"/>
</dbReference>
<dbReference type="HOGENOM" id="CLU_285790_0_0_1"/>
<dbReference type="InParanoid" id="E3M674"/>
<dbReference type="Pfam" id="PF00078">
    <property type="entry name" value="RVT_1"/>
    <property type="match status" value="1"/>
</dbReference>
<sequence length="1083" mass="122821">MSEVLRYECRDQNLEILIVKPGERLSIYGSCSILCLAGNASINDFVLPTVSWEPSNFIKISAPQRMDVPVILQVSNDCSAYKHARLKFRLKAVAPNNYETIMEGIGTTQPAVFVLSKILDIAEGTISGAISNFLIHCSIQKQIILPPHFFICRDDFRIFPQEQESQLKAHINRLSRLRSDGQKTSILPIGHKGAGKSNLMRNLVNRCLSNGYDHVYVLDCDIGQSEFTPSGCLSLTKVTSPILDKPYGHQKKTFENSYFYGDNTVTKLPLYLDIFERLFNKFKLISEPGSVCIINSMGWVVDVGAEILDSITKVAEPDLFIEIFRDQTEYRYNFLEQVDRNNVIEIFANNSLGVIGLPNQKRLPAALIRDLTVAGYFSSLLPRPTIASFSTVAPYKLKFQNVTICVPVDLLVEDSHIFSSINTQLVALCVKNIDLKTRKLCGKADMPLISVVDENSPSLQCFGFGIIRGVNVEERSVYVVTPVDLLKLEEPPLLVRGMRIQTPSMFFTADLKPSNFVGPIKSGNGILCDDHEKAECFLSTFSEVFVSDDGLTPSIEPRTTTLIDEVSYEPYVIEYVLSKLEPKCNNSPDGIPYIILKKLCTSIALPLSLIFNQSIRSGSLPDIWKTAIVIPIYKKGSRSDPGNYRPISLTCSISKVMEKLVRRSLIEHLTRNKLLSISQYGFRSRMNTELQLLTYIGLIIRDLQKNNPVTSVYIDFRKAFDTISIFKLASKLQAYGVQGELLRWINDFLSGRSQKVFLNGVCSNTSSVGSGVPQGSVLGPLLFILFINDIGDKLESELLLYADDLKIISPNAATIQKDLMKLSEWCQTWQMKVAPSKCEYITFVKSKRTNLRVNSKINIELDGLRLPQCDYIRDLGIIFSRDLSFDSHINSILRRAQCRINILFNVLKNSVFDIMLKCYKVFIRPIMEYGSTLYSPTLKFLIRKVESVQKSFLYRCSKKFNFEYQSYFDTLEAYGLESLELRRLINDLVYLYKILVSNEFYSPNHVYTSFTHFQSLRRHSYHIKSILSNKTKFGSQYLPNRLLSCWNSLPVHVFPVKSSSLCFKNNVKRLNLSKYLTLNISTY</sequence>
<dbReference type="Proteomes" id="UP000008281">
    <property type="component" value="Unassembled WGS sequence"/>
</dbReference>
<evidence type="ECO:0000313" key="2">
    <source>
        <dbReference type="EMBL" id="EFO93064.1"/>
    </source>
</evidence>
<dbReference type="InterPro" id="IPR043502">
    <property type="entry name" value="DNA/RNA_pol_sf"/>
</dbReference>
<dbReference type="OrthoDB" id="2405412at2759"/>
<evidence type="ECO:0000313" key="3">
    <source>
        <dbReference type="Proteomes" id="UP000008281"/>
    </source>
</evidence>
<reference evidence="2" key="1">
    <citation type="submission" date="2007-07" db="EMBL/GenBank/DDBJ databases">
        <title>PCAP assembly of the Caenorhabditis remanei genome.</title>
        <authorList>
            <consortium name="The Caenorhabditis remanei Sequencing Consortium"/>
            <person name="Wilson R.K."/>
        </authorList>
    </citation>
    <scope>NUCLEOTIDE SEQUENCE [LARGE SCALE GENOMIC DNA]</scope>
    <source>
        <strain evidence="2">PB4641</strain>
    </source>
</reference>
<dbReference type="InterPro" id="IPR057570">
    <property type="entry name" value="NOL9_C"/>
</dbReference>
<dbReference type="InterPro" id="IPR000477">
    <property type="entry name" value="RT_dom"/>
</dbReference>
<dbReference type="CDD" id="cd01650">
    <property type="entry name" value="RT_nLTR_like"/>
    <property type="match status" value="1"/>
</dbReference>
<dbReference type="InterPro" id="IPR032319">
    <property type="entry name" value="CLP1_P"/>
</dbReference>
<gene>
    <name evidence="2" type="ORF">CRE_10265</name>
</gene>
<evidence type="ECO:0000259" key="1">
    <source>
        <dbReference type="PROSITE" id="PS50878"/>
    </source>
</evidence>
<proteinExistence type="predicted"/>
<dbReference type="PRINTS" id="PR01345">
    <property type="entry name" value="CERVTRCPTASE"/>
</dbReference>
<dbReference type="eggNOG" id="KOG1075">
    <property type="taxonomic scope" value="Eukaryota"/>
</dbReference>
<dbReference type="eggNOG" id="KOG2750">
    <property type="taxonomic scope" value="Eukaryota"/>
</dbReference>
<dbReference type="AlphaFoldDB" id="E3M674"/>
<name>E3M674_CAERE</name>
<dbReference type="Pfam" id="PF16575">
    <property type="entry name" value="CLP1_P"/>
    <property type="match status" value="1"/>
</dbReference>
<accession>E3M674</accession>
<organism evidence="3">
    <name type="scientific">Caenorhabditis remanei</name>
    <name type="common">Caenorhabditis vulgaris</name>
    <dbReference type="NCBI Taxonomy" id="31234"/>
    <lineage>
        <taxon>Eukaryota</taxon>
        <taxon>Metazoa</taxon>
        <taxon>Ecdysozoa</taxon>
        <taxon>Nematoda</taxon>
        <taxon>Chromadorea</taxon>
        <taxon>Rhabditida</taxon>
        <taxon>Rhabditina</taxon>
        <taxon>Rhabditomorpha</taxon>
        <taxon>Rhabditoidea</taxon>
        <taxon>Rhabditidae</taxon>
        <taxon>Peloderinae</taxon>
        <taxon>Caenorhabditis</taxon>
    </lineage>
</organism>
<dbReference type="STRING" id="31234.E3M674"/>
<feature type="domain" description="Reverse transcriptase" evidence="1">
    <location>
        <begin position="613"/>
        <end position="866"/>
    </location>
</feature>
<protein>
    <recommendedName>
        <fullName evidence="1">Reverse transcriptase domain-containing protein</fullName>
    </recommendedName>
</protein>
<dbReference type="EMBL" id="DS268426">
    <property type="protein sequence ID" value="EFO93064.1"/>
    <property type="molecule type" value="Genomic_DNA"/>
</dbReference>
<dbReference type="Gene3D" id="3.40.50.300">
    <property type="entry name" value="P-loop containing nucleotide triphosphate hydrolases"/>
    <property type="match status" value="1"/>
</dbReference>
<dbReference type="InterPro" id="IPR027417">
    <property type="entry name" value="P-loop_NTPase"/>
</dbReference>